<accession>A0A8S5NYG4</accession>
<evidence type="ECO:0008006" key="2">
    <source>
        <dbReference type="Google" id="ProtNLM"/>
    </source>
</evidence>
<dbReference type="Pfam" id="PF11363">
    <property type="entry name" value="DUF3164"/>
    <property type="match status" value="1"/>
</dbReference>
<organism evidence="1">
    <name type="scientific">Myoviridae sp. ctzUB9</name>
    <dbReference type="NCBI Taxonomy" id="2825213"/>
    <lineage>
        <taxon>Viruses</taxon>
        <taxon>Duplodnaviria</taxon>
        <taxon>Heunggongvirae</taxon>
        <taxon>Uroviricota</taxon>
        <taxon>Caudoviricetes</taxon>
    </lineage>
</organism>
<proteinExistence type="predicted"/>
<reference evidence="1" key="1">
    <citation type="journal article" date="2021" name="Proc. Natl. Acad. Sci. U.S.A.">
        <title>A Catalog of Tens of Thousands of Viruses from Human Metagenomes Reveals Hidden Associations with Chronic Diseases.</title>
        <authorList>
            <person name="Tisza M.J."/>
            <person name="Buck C.B."/>
        </authorList>
    </citation>
    <scope>NUCLEOTIDE SEQUENCE</scope>
    <source>
        <strain evidence="1">CtzUB9</strain>
    </source>
</reference>
<sequence length="203" mass="23444">MKDLDLNQYRQDARGNLVPIANMKPIDLARDDFIREAFAQILPLREQMAELKAQQMADANAFIDLSVEQYGAKRSVKGNTMLTSFDGKQRIIIAQADVLHFDERLQAAKALIDECLNEWTQDSRAELKTFVLQAFDVSKEGKINVRKVLELRKLEIDDDKWKRAMQAIADSLHTQATREYIRYYQRNEETGKYEQVVLDFAGV</sequence>
<evidence type="ECO:0000313" key="1">
    <source>
        <dbReference type="EMBL" id="DAD99258.1"/>
    </source>
</evidence>
<dbReference type="EMBL" id="BK015279">
    <property type="protein sequence ID" value="DAD99258.1"/>
    <property type="molecule type" value="Genomic_DNA"/>
</dbReference>
<protein>
    <recommendedName>
        <fullName evidence="2">Sulfate transporter</fullName>
    </recommendedName>
</protein>
<name>A0A8S5NYG4_9CAUD</name>
<dbReference type="InterPro" id="IPR021505">
    <property type="entry name" value="Phage_B3_Orf6"/>
</dbReference>